<accession>A0AA36DT06</accession>
<comment type="caution">
    <text evidence="1">The sequence shown here is derived from an EMBL/GenBank/DDBJ whole genome shotgun (WGS) entry which is preliminary data.</text>
</comment>
<sequence>MDATCHSASNCVRSLKVEIQVRDGPLGEALILTYSDAGYCEAKQKFCGFEWEAKPTVHEDHVSITLWCSPEVESDSWRCAALITVYGCVGIDGESTLLYRSSHIFHNECRSTSIITPPVELDNDGTLGILSTTGEAAMPDSNFTKPSEFSNACIAFKNSDMRVFVNKEFIPERSTSAASNLDKSDSGDDFDVLSSRAGVRGQSLEDDSGLNTLLSSRKVVKPQTERDFYQKIICKINLVTGSRIDHGFVPSK</sequence>
<name>A0AA36DT06_CYLNA</name>
<keyword evidence="2" id="KW-1185">Reference proteome</keyword>
<dbReference type="Proteomes" id="UP001176961">
    <property type="component" value="Unassembled WGS sequence"/>
</dbReference>
<protein>
    <submittedName>
        <fullName evidence="1">Uncharacterized protein</fullName>
    </submittedName>
</protein>
<gene>
    <name evidence="1" type="ORF">CYNAS_LOCUS5202</name>
</gene>
<reference evidence="1" key="1">
    <citation type="submission" date="2023-07" db="EMBL/GenBank/DDBJ databases">
        <authorList>
            <consortium name="CYATHOMIX"/>
        </authorList>
    </citation>
    <scope>NUCLEOTIDE SEQUENCE</scope>
    <source>
        <strain evidence="1">N/A</strain>
    </source>
</reference>
<organism evidence="1 2">
    <name type="scientific">Cylicocyclus nassatus</name>
    <name type="common">Nematode worm</name>
    <dbReference type="NCBI Taxonomy" id="53992"/>
    <lineage>
        <taxon>Eukaryota</taxon>
        <taxon>Metazoa</taxon>
        <taxon>Ecdysozoa</taxon>
        <taxon>Nematoda</taxon>
        <taxon>Chromadorea</taxon>
        <taxon>Rhabditida</taxon>
        <taxon>Rhabditina</taxon>
        <taxon>Rhabditomorpha</taxon>
        <taxon>Strongyloidea</taxon>
        <taxon>Strongylidae</taxon>
        <taxon>Cylicocyclus</taxon>
    </lineage>
</organism>
<dbReference type="AlphaFoldDB" id="A0AA36DT06"/>
<proteinExistence type="predicted"/>
<evidence type="ECO:0000313" key="2">
    <source>
        <dbReference type="Proteomes" id="UP001176961"/>
    </source>
</evidence>
<evidence type="ECO:0000313" key="1">
    <source>
        <dbReference type="EMBL" id="CAJ0593219.1"/>
    </source>
</evidence>
<dbReference type="EMBL" id="CATQJL010000112">
    <property type="protein sequence ID" value="CAJ0593219.1"/>
    <property type="molecule type" value="Genomic_DNA"/>
</dbReference>